<dbReference type="Proteomes" id="UP001596036">
    <property type="component" value="Unassembled WGS sequence"/>
</dbReference>
<proteinExistence type="predicted"/>
<feature type="signal peptide" evidence="1">
    <location>
        <begin position="1"/>
        <end position="31"/>
    </location>
</feature>
<comment type="caution">
    <text evidence="2">The sequence shown here is derived from an EMBL/GenBank/DDBJ whole genome shotgun (WGS) entry which is preliminary data.</text>
</comment>
<evidence type="ECO:0000313" key="3">
    <source>
        <dbReference type="Proteomes" id="UP001596036"/>
    </source>
</evidence>
<feature type="chain" id="PRO_5046989782" evidence="1">
    <location>
        <begin position="32"/>
        <end position="136"/>
    </location>
</feature>
<dbReference type="RefSeq" id="WP_386755554.1">
    <property type="nucleotide sequence ID" value="NZ_JBHSNM010000005.1"/>
</dbReference>
<organism evidence="2 3">
    <name type="scientific">Lysobacter yangpyeongensis</name>
    <dbReference type="NCBI Taxonomy" id="346182"/>
    <lineage>
        <taxon>Bacteria</taxon>
        <taxon>Pseudomonadati</taxon>
        <taxon>Pseudomonadota</taxon>
        <taxon>Gammaproteobacteria</taxon>
        <taxon>Lysobacterales</taxon>
        <taxon>Lysobacteraceae</taxon>
        <taxon>Lysobacter</taxon>
    </lineage>
</organism>
<accession>A0ABW0SPL9</accession>
<evidence type="ECO:0000256" key="1">
    <source>
        <dbReference type="SAM" id="SignalP"/>
    </source>
</evidence>
<name>A0ABW0SPL9_9GAMM</name>
<reference evidence="3" key="1">
    <citation type="journal article" date="2019" name="Int. J. Syst. Evol. Microbiol.">
        <title>The Global Catalogue of Microorganisms (GCM) 10K type strain sequencing project: providing services to taxonomists for standard genome sequencing and annotation.</title>
        <authorList>
            <consortium name="The Broad Institute Genomics Platform"/>
            <consortium name="The Broad Institute Genome Sequencing Center for Infectious Disease"/>
            <person name="Wu L."/>
            <person name="Ma J."/>
        </authorList>
    </citation>
    <scope>NUCLEOTIDE SEQUENCE [LARGE SCALE GENOMIC DNA]</scope>
    <source>
        <strain evidence="3">KACC 11407</strain>
    </source>
</reference>
<sequence length="136" mass="16037">MNTHTLRKHIRRHALIALPLALAFAAAPALADDGGHHDGRHHEWKEHGGKEHDWREHDWKEHGRHDNGRHLGWRKQAWKRGDRIVWGEVEPRYYVDDYRVYHLSPPPPGYRWVRPVDDRYLLVEIATGLIVEALGY</sequence>
<evidence type="ECO:0000313" key="2">
    <source>
        <dbReference type="EMBL" id="MFC5571000.1"/>
    </source>
</evidence>
<dbReference type="EMBL" id="JBHSNM010000005">
    <property type="protein sequence ID" value="MFC5571000.1"/>
    <property type="molecule type" value="Genomic_DNA"/>
</dbReference>
<keyword evidence="1" id="KW-0732">Signal</keyword>
<gene>
    <name evidence="2" type="ORF">ACFPN1_13115</name>
</gene>
<dbReference type="InterPro" id="IPR024572">
    <property type="entry name" value="RcnB"/>
</dbReference>
<keyword evidence="3" id="KW-1185">Reference proteome</keyword>
<protein>
    <submittedName>
        <fullName evidence="2">RcnB family protein</fullName>
    </submittedName>
</protein>
<dbReference type="Gene3D" id="3.10.450.160">
    <property type="entry name" value="inner membrane protein cigr"/>
    <property type="match status" value="1"/>
</dbReference>
<dbReference type="Pfam" id="PF11776">
    <property type="entry name" value="RcnB"/>
    <property type="match status" value="1"/>
</dbReference>